<accession>A0A5N6V8U3</accession>
<name>A0A5N6V8U3_ASPTM</name>
<feature type="signal peptide" evidence="1">
    <location>
        <begin position="1"/>
        <end position="20"/>
    </location>
</feature>
<dbReference type="AlphaFoldDB" id="A0A5N6V8U3"/>
<evidence type="ECO:0000313" key="3">
    <source>
        <dbReference type="Proteomes" id="UP000326950"/>
    </source>
</evidence>
<dbReference type="EMBL" id="ML738589">
    <property type="protein sequence ID" value="KAE8167372.1"/>
    <property type="molecule type" value="Genomic_DNA"/>
</dbReference>
<dbReference type="Proteomes" id="UP000326950">
    <property type="component" value="Unassembled WGS sequence"/>
</dbReference>
<evidence type="ECO:0000313" key="2">
    <source>
        <dbReference type="EMBL" id="KAE8167372.1"/>
    </source>
</evidence>
<gene>
    <name evidence="2" type="ORF">BDV40DRAFT_295483</name>
</gene>
<dbReference type="OrthoDB" id="4480313at2759"/>
<sequence>MTKYISFLFLLILFGNSVFTAVIPSSYGSDDSEVIAERGDGTGNDLVFDDTWSSEDSSGSLDTHATDVADSSEEATLFHERQLLAPESLSASKRDDAASMDLPLSDTSDVRTIDIDDDGGGELDNTIARDTKRMPSEPVTITRRIPPSVGKCMSDVRSMIDSCKRKVSNDVSACKQKQKDAIASCKKNVQKEIDGCKKKVQDRVNKCKEDVSREIDQCKNNARQTIDRCKKDIFRRPFCEAQRPILMAECERRRIKATKCEAEGRPKVSACEAKRPALMARCEANRINVPKCEFGRCKTPCCEASRLGEQLCQAHIPFTRIRAQVTSSQQNCMAKCKVS</sequence>
<organism evidence="2 3">
    <name type="scientific">Aspergillus tamarii</name>
    <dbReference type="NCBI Taxonomy" id="41984"/>
    <lineage>
        <taxon>Eukaryota</taxon>
        <taxon>Fungi</taxon>
        <taxon>Dikarya</taxon>
        <taxon>Ascomycota</taxon>
        <taxon>Pezizomycotina</taxon>
        <taxon>Eurotiomycetes</taxon>
        <taxon>Eurotiomycetidae</taxon>
        <taxon>Eurotiales</taxon>
        <taxon>Aspergillaceae</taxon>
        <taxon>Aspergillus</taxon>
        <taxon>Aspergillus subgen. Circumdati</taxon>
    </lineage>
</organism>
<reference evidence="2 3" key="1">
    <citation type="submission" date="2019-04" db="EMBL/GenBank/DDBJ databases">
        <title>Friends and foes A comparative genomics study of 23 Aspergillus species from section Flavi.</title>
        <authorList>
            <consortium name="DOE Joint Genome Institute"/>
            <person name="Kjaerbolling I."/>
            <person name="Vesth T."/>
            <person name="Frisvad J.C."/>
            <person name="Nybo J.L."/>
            <person name="Theobald S."/>
            <person name="Kildgaard S."/>
            <person name="Isbrandt T."/>
            <person name="Kuo A."/>
            <person name="Sato A."/>
            <person name="Lyhne E.K."/>
            <person name="Kogle M.E."/>
            <person name="Wiebenga A."/>
            <person name="Kun R.S."/>
            <person name="Lubbers R.J."/>
            <person name="Makela M.R."/>
            <person name="Barry K."/>
            <person name="Chovatia M."/>
            <person name="Clum A."/>
            <person name="Daum C."/>
            <person name="Haridas S."/>
            <person name="He G."/>
            <person name="LaButti K."/>
            <person name="Lipzen A."/>
            <person name="Mondo S."/>
            <person name="Riley R."/>
            <person name="Salamov A."/>
            <person name="Simmons B.A."/>
            <person name="Magnuson J.K."/>
            <person name="Henrissat B."/>
            <person name="Mortensen U.H."/>
            <person name="Larsen T.O."/>
            <person name="Devries R.P."/>
            <person name="Grigoriev I.V."/>
            <person name="Machida M."/>
            <person name="Baker S.E."/>
            <person name="Andersen M.R."/>
        </authorList>
    </citation>
    <scope>NUCLEOTIDE SEQUENCE [LARGE SCALE GENOMIC DNA]</scope>
    <source>
        <strain evidence="2 3">CBS 117626</strain>
    </source>
</reference>
<keyword evidence="1" id="KW-0732">Signal</keyword>
<protein>
    <submittedName>
        <fullName evidence="2">Uncharacterized protein</fullName>
    </submittedName>
</protein>
<feature type="chain" id="PRO_5025021569" evidence="1">
    <location>
        <begin position="21"/>
        <end position="339"/>
    </location>
</feature>
<evidence type="ECO:0000256" key="1">
    <source>
        <dbReference type="SAM" id="SignalP"/>
    </source>
</evidence>
<keyword evidence="3" id="KW-1185">Reference proteome</keyword>
<proteinExistence type="predicted"/>